<dbReference type="RefSeq" id="WP_278012556.1">
    <property type="nucleotide sequence ID" value="NZ_CP121208.1"/>
</dbReference>
<name>A0ABY8G185_9ACTO</name>
<keyword evidence="1" id="KW-0378">Hydrolase</keyword>
<dbReference type="Pfam" id="PF10103">
    <property type="entry name" value="Zincin_2"/>
    <property type="match status" value="2"/>
</dbReference>
<organism evidence="1 2">
    <name type="scientific">Arcanobacterium canis</name>
    <dbReference type="NCBI Taxonomy" id="999183"/>
    <lineage>
        <taxon>Bacteria</taxon>
        <taxon>Bacillati</taxon>
        <taxon>Actinomycetota</taxon>
        <taxon>Actinomycetes</taxon>
        <taxon>Actinomycetales</taxon>
        <taxon>Actinomycetaceae</taxon>
        <taxon>Arcanobacterium</taxon>
    </lineage>
</organism>
<sequence>MTVSWLHHTLASVVAGPGPSASDASARAIVADLRQQAKRAPEIVREVSGLKHCDIEDVRIDVVSRLGWVSRARESVQTMLKIVDHPVGDLALTPTLALAARRVLGQFDPFAREPRLTLVAPNVYQLREMFDLDRRDLALWVSVHEMTHAIQFAAAPWLKDVIISRFRQTLADKSGARDDLIAVLSLLEGHAQFVMNSVPSSLIPSRRPLSKALQTRRKIKGKLETILSDWAGLAHKLAQYDLGENFVKAVVAEGGMNRLNKVWQNPLHLPLNAELESPQLWLARV</sequence>
<gene>
    <name evidence="1" type="ORF">P7079_06980</name>
</gene>
<dbReference type="InterPro" id="IPR018766">
    <property type="entry name" value="Zinicin_2"/>
</dbReference>
<reference evidence="1 2" key="1">
    <citation type="submission" date="2023-03" db="EMBL/GenBank/DDBJ databases">
        <title>Complete genome of Arcanobacterium canis strain DSM 25104 isolated in 2010 from a canine otitis externa in Germany.</title>
        <authorList>
            <person name="Borowiak M."/>
            <person name="Kreitlow A."/>
            <person name="Malorny B."/>
            <person name="Laemmler C."/>
            <person name="Prenger-Berninghoff E."/>
            <person name="Ploetz M."/>
            <person name="Abdulmawjood A."/>
        </authorList>
    </citation>
    <scope>NUCLEOTIDE SEQUENCE [LARGE SCALE GENOMIC DNA]</scope>
    <source>
        <strain evidence="1 2">DSM 25104</strain>
    </source>
</reference>
<dbReference type="PANTHER" id="PTHR39420">
    <property type="match status" value="1"/>
</dbReference>
<dbReference type="EMBL" id="CP121208">
    <property type="protein sequence ID" value="WFM83131.1"/>
    <property type="molecule type" value="Genomic_DNA"/>
</dbReference>
<proteinExistence type="predicted"/>
<protein>
    <submittedName>
        <fullName evidence="1">Zinc-dependent metalloprotease</fullName>
    </submittedName>
</protein>
<keyword evidence="1" id="KW-0645">Protease</keyword>
<dbReference type="PANTHER" id="PTHR39420:SF1">
    <property type="entry name" value="HYDROLASE"/>
    <property type="match status" value="1"/>
</dbReference>
<dbReference type="GO" id="GO:0008237">
    <property type="term" value="F:metallopeptidase activity"/>
    <property type="evidence" value="ECO:0007669"/>
    <property type="project" value="UniProtKB-KW"/>
</dbReference>
<accession>A0ABY8G185</accession>
<evidence type="ECO:0000313" key="2">
    <source>
        <dbReference type="Proteomes" id="UP001215216"/>
    </source>
</evidence>
<evidence type="ECO:0000313" key="1">
    <source>
        <dbReference type="EMBL" id="WFM83131.1"/>
    </source>
</evidence>
<dbReference type="InterPro" id="IPR042271">
    <property type="entry name" value="Zinicin_2_N"/>
</dbReference>
<keyword evidence="2" id="KW-1185">Reference proteome</keyword>
<dbReference type="Gene3D" id="1.20.150.30">
    <property type="entry name" value="Zincin-like metallopeptidase, N-terminal domain"/>
    <property type="match status" value="1"/>
</dbReference>
<dbReference type="SUPFAM" id="SSF55486">
    <property type="entry name" value="Metalloproteases ('zincins'), catalytic domain"/>
    <property type="match status" value="1"/>
</dbReference>
<keyword evidence="1" id="KW-0482">Metalloprotease</keyword>
<dbReference type="Proteomes" id="UP001215216">
    <property type="component" value="Chromosome"/>
</dbReference>